<keyword evidence="3" id="KW-1185">Reference proteome</keyword>
<feature type="compositionally biased region" description="Low complexity" evidence="1">
    <location>
        <begin position="17"/>
        <end position="30"/>
    </location>
</feature>
<protein>
    <recommendedName>
        <fullName evidence="4">Tafazzin</fullName>
    </recommendedName>
</protein>
<reference evidence="2" key="1">
    <citation type="journal article" date="2020" name="Stud. Mycol.">
        <title>101 Dothideomycetes genomes: a test case for predicting lifestyles and emergence of pathogens.</title>
        <authorList>
            <person name="Haridas S."/>
            <person name="Albert R."/>
            <person name="Binder M."/>
            <person name="Bloem J."/>
            <person name="Labutti K."/>
            <person name="Salamov A."/>
            <person name="Andreopoulos B."/>
            <person name="Baker S."/>
            <person name="Barry K."/>
            <person name="Bills G."/>
            <person name="Bluhm B."/>
            <person name="Cannon C."/>
            <person name="Castanera R."/>
            <person name="Culley D."/>
            <person name="Daum C."/>
            <person name="Ezra D."/>
            <person name="Gonzalez J."/>
            <person name="Henrissat B."/>
            <person name="Kuo A."/>
            <person name="Liang C."/>
            <person name="Lipzen A."/>
            <person name="Lutzoni F."/>
            <person name="Magnuson J."/>
            <person name="Mondo S."/>
            <person name="Nolan M."/>
            <person name="Ohm R."/>
            <person name="Pangilinan J."/>
            <person name="Park H.-J."/>
            <person name="Ramirez L."/>
            <person name="Alfaro M."/>
            <person name="Sun H."/>
            <person name="Tritt A."/>
            <person name="Yoshinaga Y."/>
            <person name="Zwiers L.-H."/>
            <person name="Turgeon B."/>
            <person name="Goodwin S."/>
            <person name="Spatafora J."/>
            <person name="Crous P."/>
            <person name="Grigoriev I."/>
        </authorList>
    </citation>
    <scope>NUCLEOTIDE SEQUENCE</scope>
    <source>
        <strain evidence="2">CBS 125425</strain>
    </source>
</reference>
<accession>A0A9P4UWR1</accession>
<dbReference type="OrthoDB" id="193467at2759"/>
<sequence>MPKKHAPKYAPKPSPAHPSLESTRASSSSTPAPPQTVNERIHQLRREQTPRLTPERRDEFTQTVTTRTVPPHLRRILHMAEVDPPLPKPGTRSRVPRAGPRPPPGPAVPSSWLERSRHAPKLTRKRNGDNGPVLERFSELARVHESEYKRFPPVPSLTHFTLKAFSINWQELAVYEQHYLPAIPILLKEVLLSYISLYGAPGALDFKTLKILFSNESEVEGATGSEDVRLLDLSGLLNENFTLSDLAKCLGRPLPAPAQSVASISTPVVDSWEDEADSTPVAPLPSNLSLPTFPNLTRLSLAHPGPQASWTGLLSLSTKLHTLTHLSLAHWPVPSTTPNAKTTDMVSAHTKVSLGGSHFYSETTDDWHEASNILRRLSLNTYCLRWLDLEGCTWHAALTWRFPRPQRPHPARTSLALDMQLAQLDEWVPPASAPGPDWNDAWRQVEYLRLAQGWVPRDQHAIMAMPAGVIAVEVLGWLRAHENEKEVRGRLRKVDSWAAAGWVEREKGAREVAASVNAQRKGGKGKWCVVDHGWDPDAVELGLRRKEGEREGG</sequence>
<organism evidence="2 3">
    <name type="scientific">Polyplosphaeria fusca</name>
    <dbReference type="NCBI Taxonomy" id="682080"/>
    <lineage>
        <taxon>Eukaryota</taxon>
        <taxon>Fungi</taxon>
        <taxon>Dikarya</taxon>
        <taxon>Ascomycota</taxon>
        <taxon>Pezizomycotina</taxon>
        <taxon>Dothideomycetes</taxon>
        <taxon>Pleosporomycetidae</taxon>
        <taxon>Pleosporales</taxon>
        <taxon>Tetraplosphaeriaceae</taxon>
        <taxon>Polyplosphaeria</taxon>
    </lineage>
</organism>
<evidence type="ECO:0008006" key="4">
    <source>
        <dbReference type="Google" id="ProtNLM"/>
    </source>
</evidence>
<dbReference type="AlphaFoldDB" id="A0A9P4UWR1"/>
<evidence type="ECO:0000313" key="3">
    <source>
        <dbReference type="Proteomes" id="UP000799444"/>
    </source>
</evidence>
<dbReference type="EMBL" id="ML996241">
    <property type="protein sequence ID" value="KAF2729569.1"/>
    <property type="molecule type" value="Genomic_DNA"/>
</dbReference>
<feature type="region of interest" description="Disordered" evidence="1">
    <location>
        <begin position="1"/>
        <end position="131"/>
    </location>
</feature>
<comment type="caution">
    <text evidence="2">The sequence shown here is derived from an EMBL/GenBank/DDBJ whole genome shotgun (WGS) entry which is preliminary data.</text>
</comment>
<evidence type="ECO:0000256" key="1">
    <source>
        <dbReference type="SAM" id="MobiDB-lite"/>
    </source>
</evidence>
<dbReference type="Proteomes" id="UP000799444">
    <property type="component" value="Unassembled WGS sequence"/>
</dbReference>
<feature type="compositionally biased region" description="Basic and acidic residues" evidence="1">
    <location>
        <begin position="39"/>
        <end position="60"/>
    </location>
</feature>
<gene>
    <name evidence="2" type="ORF">EJ04DRAFT_537764</name>
</gene>
<evidence type="ECO:0000313" key="2">
    <source>
        <dbReference type="EMBL" id="KAF2729569.1"/>
    </source>
</evidence>
<name>A0A9P4UWR1_9PLEO</name>
<proteinExistence type="predicted"/>